<dbReference type="EMBL" id="JAIWYP010000006">
    <property type="protein sequence ID" value="KAH3812905.1"/>
    <property type="molecule type" value="Genomic_DNA"/>
</dbReference>
<sequence>MPFFLHLHGGIKELIKLKNKCALLPLRVARDATVCSRLSLDAAGAFGPSRERAASLPSDQLNHTLGSCAMREAAISPQPLSALVRLAGQCPALVKRLRRSDRQVKALSIEFTEAVYN</sequence>
<reference evidence="1" key="1">
    <citation type="journal article" date="2019" name="bioRxiv">
        <title>The Genome of the Zebra Mussel, Dreissena polymorpha: A Resource for Invasive Species Research.</title>
        <authorList>
            <person name="McCartney M.A."/>
            <person name="Auch B."/>
            <person name="Kono T."/>
            <person name="Mallez S."/>
            <person name="Zhang Y."/>
            <person name="Obille A."/>
            <person name="Becker A."/>
            <person name="Abrahante J.E."/>
            <person name="Garbe J."/>
            <person name="Badalamenti J.P."/>
            <person name="Herman A."/>
            <person name="Mangelson H."/>
            <person name="Liachko I."/>
            <person name="Sullivan S."/>
            <person name="Sone E.D."/>
            <person name="Koren S."/>
            <person name="Silverstein K.A.T."/>
            <person name="Beckman K.B."/>
            <person name="Gohl D.M."/>
        </authorList>
    </citation>
    <scope>NUCLEOTIDE SEQUENCE</scope>
    <source>
        <strain evidence="1">Duluth1</strain>
        <tissue evidence="1">Whole animal</tissue>
    </source>
</reference>
<comment type="caution">
    <text evidence="1">The sequence shown here is derived from an EMBL/GenBank/DDBJ whole genome shotgun (WGS) entry which is preliminary data.</text>
</comment>
<accession>A0A9D4G9A9</accession>
<dbReference type="AlphaFoldDB" id="A0A9D4G9A9"/>
<evidence type="ECO:0000313" key="2">
    <source>
        <dbReference type="Proteomes" id="UP000828390"/>
    </source>
</evidence>
<keyword evidence="2" id="KW-1185">Reference proteome</keyword>
<organism evidence="1 2">
    <name type="scientific">Dreissena polymorpha</name>
    <name type="common">Zebra mussel</name>
    <name type="synonym">Mytilus polymorpha</name>
    <dbReference type="NCBI Taxonomy" id="45954"/>
    <lineage>
        <taxon>Eukaryota</taxon>
        <taxon>Metazoa</taxon>
        <taxon>Spiralia</taxon>
        <taxon>Lophotrochozoa</taxon>
        <taxon>Mollusca</taxon>
        <taxon>Bivalvia</taxon>
        <taxon>Autobranchia</taxon>
        <taxon>Heteroconchia</taxon>
        <taxon>Euheterodonta</taxon>
        <taxon>Imparidentia</taxon>
        <taxon>Neoheterodontei</taxon>
        <taxon>Myida</taxon>
        <taxon>Dreissenoidea</taxon>
        <taxon>Dreissenidae</taxon>
        <taxon>Dreissena</taxon>
    </lineage>
</organism>
<proteinExistence type="predicted"/>
<dbReference type="Proteomes" id="UP000828390">
    <property type="component" value="Unassembled WGS sequence"/>
</dbReference>
<protein>
    <submittedName>
        <fullName evidence="1">Uncharacterized protein</fullName>
    </submittedName>
</protein>
<evidence type="ECO:0000313" key="1">
    <source>
        <dbReference type="EMBL" id="KAH3812905.1"/>
    </source>
</evidence>
<reference evidence="1" key="2">
    <citation type="submission" date="2020-11" db="EMBL/GenBank/DDBJ databases">
        <authorList>
            <person name="McCartney M.A."/>
            <person name="Auch B."/>
            <person name="Kono T."/>
            <person name="Mallez S."/>
            <person name="Becker A."/>
            <person name="Gohl D.M."/>
            <person name="Silverstein K.A.T."/>
            <person name="Koren S."/>
            <person name="Bechman K.B."/>
            <person name="Herman A."/>
            <person name="Abrahante J.E."/>
            <person name="Garbe J."/>
        </authorList>
    </citation>
    <scope>NUCLEOTIDE SEQUENCE</scope>
    <source>
        <strain evidence="1">Duluth1</strain>
        <tissue evidence="1">Whole animal</tissue>
    </source>
</reference>
<name>A0A9D4G9A9_DREPO</name>
<gene>
    <name evidence="1" type="ORF">DPMN_141348</name>
</gene>